<accession>A0A8J4R5S6</accession>
<proteinExistence type="predicted"/>
<sequence length="116" mass="12987">MHEEDLSSYSHQTAGETTSLPCIHKLVTNAYKVTNPSSSKHVKAHTSVFWPLLNAINAYRPAYVLKFKISQFLSAIMSLCQKKRCNYEFKQVNSSSLTRSSSGRDDALGQVTVRTC</sequence>
<name>A0A8J4R5S6_9ROSI</name>
<dbReference type="AlphaFoldDB" id="A0A8J4R5S6"/>
<organism evidence="1 2">
    <name type="scientific">Castanea mollissima</name>
    <name type="common">Chinese chestnut</name>
    <dbReference type="NCBI Taxonomy" id="60419"/>
    <lineage>
        <taxon>Eukaryota</taxon>
        <taxon>Viridiplantae</taxon>
        <taxon>Streptophyta</taxon>
        <taxon>Embryophyta</taxon>
        <taxon>Tracheophyta</taxon>
        <taxon>Spermatophyta</taxon>
        <taxon>Magnoliopsida</taxon>
        <taxon>eudicotyledons</taxon>
        <taxon>Gunneridae</taxon>
        <taxon>Pentapetalae</taxon>
        <taxon>rosids</taxon>
        <taxon>fabids</taxon>
        <taxon>Fagales</taxon>
        <taxon>Fagaceae</taxon>
        <taxon>Castanea</taxon>
    </lineage>
</organism>
<reference evidence="1" key="1">
    <citation type="submission" date="2020-03" db="EMBL/GenBank/DDBJ databases">
        <title>Castanea mollissima Vanexum genome sequencing.</title>
        <authorList>
            <person name="Staton M."/>
        </authorList>
    </citation>
    <scope>NUCLEOTIDE SEQUENCE</scope>
    <source>
        <tissue evidence="1">Leaf</tissue>
    </source>
</reference>
<protein>
    <submittedName>
        <fullName evidence="1">Uncharacterized protein</fullName>
    </submittedName>
</protein>
<evidence type="ECO:0000313" key="2">
    <source>
        <dbReference type="Proteomes" id="UP000737018"/>
    </source>
</evidence>
<dbReference type="EMBL" id="JRKL02002159">
    <property type="protein sequence ID" value="KAF3960189.1"/>
    <property type="molecule type" value="Genomic_DNA"/>
</dbReference>
<gene>
    <name evidence="1" type="ORF">CMV_015070</name>
</gene>
<dbReference type="Proteomes" id="UP000737018">
    <property type="component" value="Unassembled WGS sequence"/>
</dbReference>
<evidence type="ECO:0000313" key="1">
    <source>
        <dbReference type="EMBL" id="KAF3960189.1"/>
    </source>
</evidence>
<keyword evidence="2" id="KW-1185">Reference proteome</keyword>
<comment type="caution">
    <text evidence="1">The sequence shown here is derived from an EMBL/GenBank/DDBJ whole genome shotgun (WGS) entry which is preliminary data.</text>
</comment>